<dbReference type="InterPro" id="IPR000192">
    <property type="entry name" value="Aminotrans_V_dom"/>
</dbReference>
<accession>A6BHB0</accession>
<dbReference type="Proteomes" id="UP000004016">
    <property type="component" value="Unassembled WGS sequence"/>
</dbReference>
<dbReference type="GO" id="GO:0008483">
    <property type="term" value="F:transaminase activity"/>
    <property type="evidence" value="ECO:0007669"/>
    <property type="project" value="UniProtKB-KW"/>
</dbReference>
<dbReference type="GO" id="GO:0046872">
    <property type="term" value="F:metal ion binding"/>
    <property type="evidence" value="ECO:0007669"/>
    <property type="project" value="UniProtKB-KW"/>
</dbReference>
<dbReference type="Gene3D" id="3.40.640.10">
    <property type="entry name" value="Type I PLP-dependent aspartate aminotransferase-like (Major domain)"/>
    <property type="match status" value="1"/>
</dbReference>
<dbReference type="SUPFAM" id="SSF53383">
    <property type="entry name" value="PLP-dependent transferases"/>
    <property type="match status" value="1"/>
</dbReference>
<comment type="caution">
    <text evidence="10">The sequence shown here is derived from an EMBL/GenBank/DDBJ whole genome shotgun (WGS) entry which is preliminary data.</text>
</comment>
<organism evidence="10 11">
    <name type="scientific">Dorea longicatena DSM 13814</name>
    <dbReference type="NCBI Taxonomy" id="411462"/>
    <lineage>
        <taxon>Bacteria</taxon>
        <taxon>Bacillati</taxon>
        <taxon>Bacillota</taxon>
        <taxon>Clostridia</taxon>
        <taxon>Lachnospirales</taxon>
        <taxon>Lachnospiraceae</taxon>
        <taxon>Dorea</taxon>
    </lineage>
</organism>
<evidence type="ECO:0000256" key="6">
    <source>
        <dbReference type="ARBA" id="ARBA00023004"/>
    </source>
</evidence>
<protein>
    <submittedName>
        <fullName evidence="10">Aminotransferase, class V</fullName>
    </submittedName>
</protein>
<dbReference type="PANTHER" id="PTHR11601:SF34">
    <property type="entry name" value="CYSTEINE DESULFURASE"/>
    <property type="match status" value="1"/>
</dbReference>
<dbReference type="AlphaFoldDB" id="A6BHB0"/>
<dbReference type="HOGENOM" id="CLU_003433_0_0_9"/>
<evidence type="ECO:0000256" key="3">
    <source>
        <dbReference type="ARBA" id="ARBA00022679"/>
    </source>
</evidence>
<feature type="domain" description="Aminotransferase class V" evidence="9">
    <location>
        <begin position="12"/>
        <end position="376"/>
    </location>
</feature>
<evidence type="ECO:0000256" key="7">
    <source>
        <dbReference type="ARBA" id="ARBA00023014"/>
    </source>
</evidence>
<dbReference type="Gene3D" id="3.90.1150.10">
    <property type="entry name" value="Aspartate Aminotransferase, domain 1"/>
    <property type="match status" value="1"/>
</dbReference>
<proteinExistence type="inferred from homology"/>
<name>A6BHB0_9FIRM</name>
<keyword evidence="6" id="KW-0408">Iron</keyword>
<reference evidence="10 11" key="2">
    <citation type="submission" date="2007-04" db="EMBL/GenBank/DDBJ databases">
        <title>Draft genome sequence of Dorea longicatena (DSM 13814).</title>
        <authorList>
            <person name="Sudarsanam P."/>
            <person name="Ley R."/>
            <person name="Guruge J."/>
            <person name="Turnbaugh P.J."/>
            <person name="Mahowald M."/>
            <person name="Liep D."/>
            <person name="Gordon J."/>
        </authorList>
    </citation>
    <scope>NUCLEOTIDE SEQUENCE [LARGE SCALE GENOMIC DNA]</scope>
    <source>
        <strain evidence="10 11">DSM 13814</strain>
    </source>
</reference>
<keyword evidence="4" id="KW-0479">Metal-binding</keyword>
<dbReference type="Gene3D" id="1.10.260.50">
    <property type="match status" value="1"/>
</dbReference>
<dbReference type="GO" id="GO:0031071">
    <property type="term" value="F:cysteine desulfurase activity"/>
    <property type="evidence" value="ECO:0007669"/>
    <property type="project" value="UniProtKB-EC"/>
</dbReference>
<dbReference type="InterPro" id="IPR016454">
    <property type="entry name" value="Cysteine_dSase"/>
</dbReference>
<gene>
    <name evidence="10" type="ORF">DORLON_01686</name>
</gene>
<reference evidence="10 11" key="1">
    <citation type="submission" date="2007-03" db="EMBL/GenBank/DDBJ databases">
        <authorList>
            <person name="Fulton L."/>
            <person name="Clifton S."/>
            <person name="Fulton B."/>
            <person name="Xu J."/>
            <person name="Minx P."/>
            <person name="Pepin K.H."/>
            <person name="Johnson M."/>
            <person name="Thiruvilangam P."/>
            <person name="Bhonagiri V."/>
            <person name="Nash W.E."/>
            <person name="Mardis E.R."/>
            <person name="Wilson R.K."/>
        </authorList>
    </citation>
    <scope>NUCLEOTIDE SEQUENCE [LARGE SCALE GENOMIC DNA]</scope>
    <source>
        <strain evidence="10 11">DSM 13814</strain>
    </source>
</reference>
<dbReference type="PIRSF" id="PIRSF005572">
    <property type="entry name" value="NifS"/>
    <property type="match status" value="1"/>
</dbReference>
<evidence type="ECO:0000256" key="4">
    <source>
        <dbReference type="ARBA" id="ARBA00022723"/>
    </source>
</evidence>
<dbReference type="GO" id="GO:0051536">
    <property type="term" value="F:iron-sulfur cluster binding"/>
    <property type="evidence" value="ECO:0007669"/>
    <property type="project" value="UniProtKB-KW"/>
</dbReference>
<dbReference type="InterPro" id="IPR015422">
    <property type="entry name" value="PyrdxlP-dep_Trfase_small"/>
</dbReference>
<comment type="similarity">
    <text evidence="2">Belongs to the class-V pyridoxal-phosphate-dependent aminotransferase family. NifS/IscS subfamily.</text>
</comment>
<dbReference type="Pfam" id="PF00266">
    <property type="entry name" value="Aminotran_5"/>
    <property type="match status" value="1"/>
</dbReference>
<comment type="catalytic activity">
    <reaction evidence="8">
        <text>(sulfur carrier)-H + L-cysteine = (sulfur carrier)-SH + L-alanine</text>
        <dbReference type="Rhea" id="RHEA:43892"/>
        <dbReference type="Rhea" id="RHEA-COMP:14737"/>
        <dbReference type="Rhea" id="RHEA-COMP:14739"/>
        <dbReference type="ChEBI" id="CHEBI:29917"/>
        <dbReference type="ChEBI" id="CHEBI:35235"/>
        <dbReference type="ChEBI" id="CHEBI:57972"/>
        <dbReference type="ChEBI" id="CHEBI:64428"/>
        <dbReference type="EC" id="2.8.1.7"/>
    </reaction>
</comment>
<evidence type="ECO:0000256" key="1">
    <source>
        <dbReference type="ARBA" id="ARBA00001933"/>
    </source>
</evidence>
<sequence>MKSTGSEEMKEVYLDNSATTMAYRSVGELVQKVMCEDYGNPSSMHNKGVEAEKYIKEAKETFARLWKVQEKEVYFTSGGTESDNMALIGAARANKRAGNHLITSSIEHPAIINTMRFLEEEEGFRVTYLPVDQYGRIRLDALKEALCEDTILVSIMYVNNEVGSVQPIQEAASIVKAYNKDILFHVDAVQGFGKYKIYPKKLKVDMCSISGHKIHGPKGVGALYIGENVKIRPIVYGGGQQHDMRSGTENVPGIAGLSLAAKTIYDNLDEKVEKMRALKQHFIEGVEKIENTTIHGLYDETSAPHIISVGIAGIRSEVLLHALEDKGIYVSSGSACASNHPQISGVLKGIGAKQEFLDATLRFSMSEFTTLEEIDYTLDALYNIVPMLRRYTRH</sequence>
<evidence type="ECO:0000256" key="8">
    <source>
        <dbReference type="ARBA" id="ARBA00050776"/>
    </source>
</evidence>
<evidence type="ECO:0000259" key="9">
    <source>
        <dbReference type="Pfam" id="PF00266"/>
    </source>
</evidence>
<dbReference type="eggNOG" id="COG1104">
    <property type="taxonomic scope" value="Bacteria"/>
</dbReference>
<comment type="cofactor">
    <cofactor evidence="1">
        <name>pyridoxal 5'-phosphate</name>
        <dbReference type="ChEBI" id="CHEBI:597326"/>
    </cofactor>
</comment>
<evidence type="ECO:0000256" key="2">
    <source>
        <dbReference type="ARBA" id="ARBA00006490"/>
    </source>
</evidence>
<keyword evidence="3 10" id="KW-0808">Transferase</keyword>
<evidence type="ECO:0000256" key="5">
    <source>
        <dbReference type="ARBA" id="ARBA00022898"/>
    </source>
</evidence>
<evidence type="ECO:0000313" key="11">
    <source>
        <dbReference type="Proteomes" id="UP000004016"/>
    </source>
</evidence>
<dbReference type="EMBL" id="AAXB02000008">
    <property type="protein sequence ID" value="EDM62870.1"/>
    <property type="molecule type" value="Genomic_DNA"/>
</dbReference>
<dbReference type="PANTHER" id="PTHR11601">
    <property type="entry name" value="CYSTEINE DESULFURYLASE FAMILY MEMBER"/>
    <property type="match status" value="1"/>
</dbReference>
<dbReference type="InterPro" id="IPR015424">
    <property type="entry name" value="PyrdxlP-dep_Trfase"/>
</dbReference>
<evidence type="ECO:0000313" key="10">
    <source>
        <dbReference type="EMBL" id="EDM62870.1"/>
    </source>
</evidence>
<keyword evidence="10" id="KW-0032">Aminotransferase</keyword>
<dbReference type="InterPro" id="IPR015421">
    <property type="entry name" value="PyrdxlP-dep_Trfase_major"/>
</dbReference>
<dbReference type="FunFam" id="3.40.640.10:FF:000084">
    <property type="entry name" value="IscS-like cysteine desulfurase"/>
    <property type="match status" value="1"/>
</dbReference>
<keyword evidence="7" id="KW-0411">Iron-sulfur</keyword>
<keyword evidence="5" id="KW-0663">Pyridoxal phosphate</keyword>